<dbReference type="PANTHER" id="PTHR43394:SF1">
    <property type="entry name" value="ATP-BINDING CASSETTE SUB-FAMILY B MEMBER 10, MITOCHONDRIAL"/>
    <property type="match status" value="1"/>
</dbReference>
<dbReference type="InterPro" id="IPR027417">
    <property type="entry name" value="P-loop_NTPase"/>
</dbReference>
<dbReference type="PROSITE" id="PS00211">
    <property type="entry name" value="ABC_TRANSPORTER_1"/>
    <property type="match status" value="1"/>
</dbReference>
<evidence type="ECO:0000256" key="2">
    <source>
        <dbReference type="ARBA" id="ARBA00022692"/>
    </source>
</evidence>
<dbReference type="InterPro" id="IPR011527">
    <property type="entry name" value="ABC1_TM_dom"/>
</dbReference>
<evidence type="ECO:0000256" key="3">
    <source>
        <dbReference type="ARBA" id="ARBA00022741"/>
    </source>
</evidence>
<comment type="subcellular location">
    <subcellularLocation>
        <location evidence="1">Cell membrane</location>
        <topology evidence="1">Multi-pass membrane protein</topology>
    </subcellularLocation>
</comment>
<keyword evidence="4 10" id="KW-0067">ATP-binding</keyword>
<dbReference type="InterPro" id="IPR003439">
    <property type="entry name" value="ABC_transporter-like_ATP-bd"/>
</dbReference>
<name>A0A1M6WHE2_9FIRM</name>
<keyword evidence="5 7" id="KW-1133">Transmembrane helix</keyword>
<dbReference type="SUPFAM" id="SSF90123">
    <property type="entry name" value="ABC transporter transmembrane region"/>
    <property type="match status" value="1"/>
</dbReference>
<organism evidence="10 11">
    <name type="scientific">Anaerocolumna jejuensis DSM 15929</name>
    <dbReference type="NCBI Taxonomy" id="1121322"/>
    <lineage>
        <taxon>Bacteria</taxon>
        <taxon>Bacillati</taxon>
        <taxon>Bacillota</taxon>
        <taxon>Clostridia</taxon>
        <taxon>Lachnospirales</taxon>
        <taxon>Lachnospiraceae</taxon>
        <taxon>Anaerocolumna</taxon>
    </lineage>
</organism>
<feature type="transmembrane region" description="Helical" evidence="7">
    <location>
        <begin position="150"/>
        <end position="170"/>
    </location>
</feature>
<sequence>MIGGIGKKFSYHKTGFMLMKLLHKTDPDIIPLSMLLSLLQTAIPYSGFFLFARLIDYLTAGNYDEALQTAILLTGINLVLGLLVDLLNQAVEYKGKASALGIKYLIREKALALDLETMENAGVQEKINTTEFTMRMYGGIDYIAKCYQKIFTAVLSIALSIIMILTLCFIKPVSSGVLNWTASPAVSLAAFTLVLSIVMFWQRGIRKELTQKQDANRKSHVEAEHQLGYMLNQVFLDYTKGKVIRIFDMKGMIMKRYGIWRKITRRVYEEMTAMYKKSITLNSCANGIFITFSYLMVFFKILAGAVSIGSFTKYAGAMAQFSTALTEISENNSYIERMCGYMSCFLEFLELENKRETGSIPIEKRLDNIYEIEFHEVSFSYPGSSEQILSKVSCKIRLKDKMALVGENGAGKSTFIKLLCRLYDPTEGYITLNGVDIRKYNHREYLSLFSVVFQDFKLFAFPISDNIAAGKKWEEEKLLKCLKQAGIENWVQKKKEGLHTSLYTVNSGGEDISGGEAQKLALARALYKDAPFVILDEPTAALDPFSEYEIYTRFDELVRNKTSIYISHRMSSCRFCDDIMVLRNGKIAERGSHEKLLEKAGIYANLWNAQAKYYI</sequence>
<evidence type="ECO:0000259" key="8">
    <source>
        <dbReference type="PROSITE" id="PS50893"/>
    </source>
</evidence>
<dbReference type="GO" id="GO:0005886">
    <property type="term" value="C:plasma membrane"/>
    <property type="evidence" value="ECO:0007669"/>
    <property type="project" value="UniProtKB-SubCell"/>
</dbReference>
<proteinExistence type="predicted"/>
<keyword evidence="11" id="KW-1185">Reference proteome</keyword>
<evidence type="ECO:0000256" key="5">
    <source>
        <dbReference type="ARBA" id="ARBA00022989"/>
    </source>
</evidence>
<keyword evidence="2 7" id="KW-0812">Transmembrane</keyword>
<dbReference type="RefSeq" id="WP_084124442.1">
    <property type="nucleotide sequence ID" value="NZ_FRAC01000020.1"/>
</dbReference>
<feature type="domain" description="ABC transmembrane type-1" evidence="9">
    <location>
        <begin position="32"/>
        <end position="337"/>
    </location>
</feature>
<dbReference type="GO" id="GO:0016887">
    <property type="term" value="F:ATP hydrolysis activity"/>
    <property type="evidence" value="ECO:0007669"/>
    <property type="project" value="InterPro"/>
</dbReference>
<evidence type="ECO:0000256" key="1">
    <source>
        <dbReference type="ARBA" id="ARBA00004651"/>
    </source>
</evidence>
<evidence type="ECO:0000259" key="9">
    <source>
        <dbReference type="PROSITE" id="PS50929"/>
    </source>
</evidence>
<evidence type="ECO:0000256" key="4">
    <source>
        <dbReference type="ARBA" id="ARBA00022840"/>
    </source>
</evidence>
<dbReference type="InterPro" id="IPR003593">
    <property type="entry name" value="AAA+_ATPase"/>
</dbReference>
<dbReference type="InterPro" id="IPR017871">
    <property type="entry name" value="ABC_transporter-like_CS"/>
</dbReference>
<dbReference type="Gene3D" id="1.20.1560.10">
    <property type="entry name" value="ABC transporter type 1, transmembrane domain"/>
    <property type="match status" value="1"/>
</dbReference>
<dbReference type="PANTHER" id="PTHR43394">
    <property type="entry name" value="ATP-DEPENDENT PERMEASE MDL1, MITOCHONDRIAL"/>
    <property type="match status" value="1"/>
</dbReference>
<protein>
    <submittedName>
        <fullName evidence="10">ATP-binding cassette, subfamily B</fullName>
    </submittedName>
</protein>
<dbReference type="GO" id="GO:0015421">
    <property type="term" value="F:ABC-type oligopeptide transporter activity"/>
    <property type="evidence" value="ECO:0007669"/>
    <property type="project" value="TreeGrafter"/>
</dbReference>
<accession>A0A1M6WHE2</accession>
<reference evidence="10 11" key="1">
    <citation type="submission" date="2016-11" db="EMBL/GenBank/DDBJ databases">
        <authorList>
            <person name="Jaros S."/>
            <person name="Januszkiewicz K."/>
            <person name="Wedrychowicz H."/>
        </authorList>
    </citation>
    <scope>NUCLEOTIDE SEQUENCE [LARGE SCALE GENOMIC DNA]</scope>
    <source>
        <strain evidence="10 11">DSM 15929</strain>
    </source>
</reference>
<keyword evidence="3" id="KW-0547">Nucleotide-binding</keyword>
<evidence type="ECO:0000256" key="7">
    <source>
        <dbReference type="SAM" id="Phobius"/>
    </source>
</evidence>
<dbReference type="EMBL" id="FRAC01000020">
    <property type="protein sequence ID" value="SHK93091.1"/>
    <property type="molecule type" value="Genomic_DNA"/>
</dbReference>
<dbReference type="SMART" id="SM00382">
    <property type="entry name" value="AAA"/>
    <property type="match status" value="1"/>
</dbReference>
<gene>
    <name evidence="10" type="ORF">SAMN02745136_03669</name>
</gene>
<evidence type="ECO:0000313" key="10">
    <source>
        <dbReference type="EMBL" id="SHK93091.1"/>
    </source>
</evidence>
<evidence type="ECO:0000313" key="11">
    <source>
        <dbReference type="Proteomes" id="UP000184386"/>
    </source>
</evidence>
<feature type="domain" description="ABC transporter" evidence="8">
    <location>
        <begin position="372"/>
        <end position="609"/>
    </location>
</feature>
<evidence type="ECO:0000256" key="6">
    <source>
        <dbReference type="ARBA" id="ARBA00023136"/>
    </source>
</evidence>
<dbReference type="PROSITE" id="PS50893">
    <property type="entry name" value="ABC_TRANSPORTER_2"/>
    <property type="match status" value="1"/>
</dbReference>
<feature type="transmembrane region" description="Helical" evidence="7">
    <location>
        <begin position="29"/>
        <end position="55"/>
    </location>
</feature>
<dbReference type="PROSITE" id="PS50929">
    <property type="entry name" value="ABC_TM1F"/>
    <property type="match status" value="1"/>
</dbReference>
<keyword evidence="6 7" id="KW-0472">Membrane</keyword>
<dbReference type="OrthoDB" id="1699242at2"/>
<dbReference type="InterPro" id="IPR039421">
    <property type="entry name" value="Type_1_exporter"/>
</dbReference>
<feature type="transmembrane region" description="Helical" evidence="7">
    <location>
        <begin position="67"/>
        <end position="87"/>
    </location>
</feature>
<dbReference type="STRING" id="1121322.SAMN02745136_03669"/>
<dbReference type="InterPro" id="IPR036640">
    <property type="entry name" value="ABC1_TM_sf"/>
</dbReference>
<dbReference type="Pfam" id="PF00005">
    <property type="entry name" value="ABC_tran"/>
    <property type="match status" value="1"/>
</dbReference>
<dbReference type="SUPFAM" id="SSF52540">
    <property type="entry name" value="P-loop containing nucleoside triphosphate hydrolases"/>
    <property type="match status" value="1"/>
</dbReference>
<feature type="transmembrane region" description="Helical" evidence="7">
    <location>
        <begin position="182"/>
        <end position="201"/>
    </location>
</feature>
<dbReference type="GO" id="GO:0005524">
    <property type="term" value="F:ATP binding"/>
    <property type="evidence" value="ECO:0007669"/>
    <property type="project" value="UniProtKB-KW"/>
</dbReference>
<dbReference type="Gene3D" id="3.40.50.300">
    <property type="entry name" value="P-loop containing nucleotide triphosphate hydrolases"/>
    <property type="match status" value="1"/>
</dbReference>
<feature type="transmembrane region" description="Helical" evidence="7">
    <location>
        <begin position="284"/>
        <end position="303"/>
    </location>
</feature>
<dbReference type="AlphaFoldDB" id="A0A1M6WHE2"/>
<dbReference type="CDD" id="cd03228">
    <property type="entry name" value="ABCC_MRP_Like"/>
    <property type="match status" value="1"/>
</dbReference>
<dbReference type="Proteomes" id="UP000184386">
    <property type="component" value="Unassembled WGS sequence"/>
</dbReference>